<keyword evidence="1" id="KW-0472">Membrane</keyword>
<keyword evidence="1" id="KW-1133">Transmembrane helix</keyword>
<dbReference type="GO" id="GO:0005886">
    <property type="term" value="C:plasma membrane"/>
    <property type="evidence" value="ECO:0007669"/>
    <property type="project" value="UniProtKB-SubCell"/>
</dbReference>
<dbReference type="PANTHER" id="PTHR37305">
    <property type="entry name" value="INTEGRAL MEMBRANE PROTEIN-RELATED"/>
    <property type="match status" value="1"/>
</dbReference>
<gene>
    <name evidence="3" type="ORF">FB463_000273</name>
    <name evidence="2" type="ORF">FFA01_25100</name>
</gene>
<feature type="transmembrane region" description="Helical" evidence="1">
    <location>
        <begin position="199"/>
        <end position="226"/>
    </location>
</feature>
<sequence length="291" mass="30067">MTATAPTRSGRSHATGSGLTFGGVLRSEWIKLRSLRSTVWCFAIIAVLIIGFGALFSSVASGFEGMDATPEQQQSLAASVTTIGVAFAQLVAAVLGALIITGEFGTGMIQSTFAAVPRRTPALVAKLILVAVGTFVVSAVSLAITSVLAVPLLSGVDIDLDLADGQYWLSMLGAAASVAFMAMIAFGLGMIIRNSTGAIAAAIGLVFVVPILFSIAMSLISGTWIVSLYEFVPPTAASRLYEYATDGSSVLVAPPVDGALRLEAWQALLVLVGWVAVLFAAGLALVKRRDV</sequence>
<feature type="transmembrane region" description="Helical" evidence="1">
    <location>
        <begin position="168"/>
        <end position="192"/>
    </location>
</feature>
<keyword evidence="4" id="KW-1185">Reference proteome</keyword>
<name>A0A7W3JFT3_9MICO</name>
<dbReference type="Proteomes" id="UP000321154">
    <property type="component" value="Unassembled WGS sequence"/>
</dbReference>
<dbReference type="EMBL" id="BJUV01000030">
    <property type="protein sequence ID" value="GEK84201.1"/>
    <property type="molecule type" value="Genomic_DNA"/>
</dbReference>
<evidence type="ECO:0000313" key="3">
    <source>
        <dbReference type="EMBL" id="MBA8812049.1"/>
    </source>
</evidence>
<evidence type="ECO:0000313" key="5">
    <source>
        <dbReference type="Proteomes" id="UP000522688"/>
    </source>
</evidence>
<evidence type="ECO:0000313" key="2">
    <source>
        <dbReference type="EMBL" id="GEK84201.1"/>
    </source>
</evidence>
<proteinExistence type="predicted"/>
<dbReference type="GO" id="GO:0140359">
    <property type="term" value="F:ABC-type transporter activity"/>
    <property type="evidence" value="ECO:0007669"/>
    <property type="project" value="InterPro"/>
</dbReference>
<evidence type="ECO:0000313" key="4">
    <source>
        <dbReference type="Proteomes" id="UP000321154"/>
    </source>
</evidence>
<dbReference type="EMBL" id="JACGWW010000001">
    <property type="protein sequence ID" value="MBA8812049.1"/>
    <property type="molecule type" value="Genomic_DNA"/>
</dbReference>
<dbReference type="PANTHER" id="PTHR37305:SF1">
    <property type="entry name" value="MEMBRANE PROTEIN"/>
    <property type="match status" value="1"/>
</dbReference>
<dbReference type="RefSeq" id="WP_146856537.1">
    <property type="nucleotide sequence ID" value="NZ_BAAAHR010000002.1"/>
</dbReference>
<reference evidence="3 5" key="2">
    <citation type="submission" date="2020-07" db="EMBL/GenBank/DDBJ databases">
        <title>Sequencing the genomes of 1000 actinobacteria strains.</title>
        <authorList>
            <person name="Klenk H.-P."/>
        </authorList>
    </citation>
    <scope>NUCLEOTIDE SEQUENCE [LARGE SCALE GENOMIC DNA]</scope>
    <source>
        <strain evidence="3 5">DSM 10309</strain>
    </source>
</reference>
<feature type="transmembrane region" description="Helical" evidence="1">
    <location>
        <begin position="80"/>
        <end position="102"/>
    </location>
</feature>
<feature type="transmembrane region" description="Helical" evidence="1">
    <location>
        <begin position="39"/>
        <end position="60"/>
    </location>
</feature>
<accession>A0A7W3JFT3</accession>
<organism evidence="3 5">
    <name type="scientific">Frigoribacterium faeni</name>
    <dbReference type="NCBI Taxonomy" id="145483"/>
    <lineage>
        <taxon>Bacteria</taxon>
        <taxon>Bacillati</taxon>
        <taxon>Actinomycetota</taxon>
        <taxon>Actinomycetes</taxon>
        <taxon>Micrococcales</taxon>
        <taxon>Microbacteriaceae</taxon>
        <taxon>Frigoribacterium</taxon>
    </lineage>
</organism>
<comment type="caution">
    <text evidence="3">The sequence shown here is derived from an EMBL/GenBank/DDBJ whole genome shotgun (WGS) entry which is preliminary data.</text>
</comment>
<reference evidence="2 4" key="1">
    <citation type="submission" date="2019-07" db="EMBL/GenBank/DDBJ databases">
        <title>Whole genome shotgun sequence of Frigoribacterium faeni NBRC 103066.</title>
        <authorList>
            <person name="Hosoyama A."/>
            <person name="Uohara A."/>
            <person name="Ohji S."/>
            <person name="Ichikawa N."/>
        </authorList>
    </citation>
    <scope>NUCLEOTIDE SEQUENCE [LARGE SCALE GENOMIC DNA]</scope>
    <source>
        <strain evidence="2 4">NBRC 103066</strain>
    </source>
</reference>
<dbReference type="Proteomes" id="UP000522688">
    <property type="component" value="Unassembled WGS sequence"/>
</dbReference>
<dbReference type="AlphaFoldDB" id="A0A7W3JFT3"/>
<keyword evidence="1" id="KW-0812">Transmembrane</keyword>
<dbReference type="Pfam" id="PF12679">
    <property type="entry name" value="ABC2_membrane_2"/>
    <property type="match status" value="1"/>
</dbReference>
<feature type="transmembrane region" description="Helical" evidence="1">
    <location>
        <begin position="264"/>
        <end position="286"/>
    </location>
</feature>
<dbReference type="OrthoDB" id="3297477at2"/>
<evidence type="ECO:0000256" key="1">
    <source>
        <dbReference type="SAM" id="Phobius"/>
    </source>
</evidence>
<protein>
    <submittedName>
        <fullName evidence="2">ABC transporter permease</fullName>
    </submittedName>
    <submittedName>
        <fullName evidence="3">ABC-2 type transport system permease protein</fullName>
    </submittedName>
</protein>
<feature type="transmembrane region" description="Helical" evidence="1">
    <location>
        <begin position="123"/>
        <end position="148"/>
    </location>
</feature>